<evidence type="ECO:0000313" key="2">
    <source>
        <dbReference type="EMBL" id="PLW83333.1"/>
    </source>
</evidence>
<keyword evidence="1" id="KW-0812">Transmembrane</keyword>
<dbReference type="Proteomes" id="UP000234845">
    <property type="component" value="Unassembled WGS sequence"/>
</dbReference>
<keyword evidence="1" id="KW-0472">Membrane</keyword>
<dbReference type="NCBIfam" id="TIGR03765">
    <property type="entry name" value="ICE_PFL_4695"/>
    <property type="match status" value="1"/>
</dbReference>
<reference evidence="3" key="1">
    <citation type="submission" date="2017-11" db="EMBL/GenBank/DDBJ databases">
        <title>The draft genome sequence of Chromatocurvus sp. F02.</title>
        <authorList>
            <person name="Du Z.-J."/>
            <person name="Chang Y.-Q."/>
        </authorList>
    </citation>
    <scope>NUCLEOTIDE SEQUENCE [LARGE SCALE GENOMIC DNA]</scope>
    <source>
        <strain evidence="3">F02</strain>
    </source>
</reference>
<protein>
    <submittedName>
        <fullName evidence="2">Integrating conjugative element protein</fullName>
    </submittedName>
</protein>
<gene>
    <name evidence="2" type="ORF">CWI75_08005</name>
</gene>
<keyword evidence="3" id="KW-1185">Reference proteome</keyword>
<comment type="caution">
    <text evidence="2">The sequence shown here is derived from an EMBL/GenBank/DDBJ whole genome shotgun (WGS) entry which is preliminary data.</text>
</comment>
<accession>A0A2N5Y4K5</accession>
<feature type="transmembrane region" description="Helical" evidence="1">
    <location>
        <begin position="30"/>
        <end position="53"/>
    </location>
</feature>
<organism evidence="2 3">
    <name type="scientific">Kineobactrum sediminis</name>
    <dbReference type="NCBI Taxonomy" id="1905677"/>
    <lineage>
        <taxon>Bacteria</taxon>
        <taxon>Pseudomonadati</taxon>
        <taxon>Pseudomonadota</taxon>
        <taxon>Gammaproteobacteria</taxon>
        <taxon>Cellvibrionales</taxon>
        <taxon>Halieaceae</taxon>
        <taxon>Kineobactrum</taxon>
    </lineage>
</organism>
<dbReference type="AlphaFoldDB" id="A0A2N5Y4K5"/>
<sequence>MTPWPSATRRACSATGALCSRIPEMSRGGAFNVLWILIALLPLGAGAQLVTLYDNGQTHSLAPFLGALASPQTERGVTVDTTSSVPASPDLGAADPARLLPLRSPSLSPGPVHHQPLPALYQDTLLRPVFLVGAGARSRAWLQQHRSLLLSLEAVGLLVQAETLEDLQTMATIAQGLPLLPAAATDLAETLELTHIPVLISRRGIEQ</sequence>
<evidence type="ECO:0000313" key="3">
    <source>
        <dbReference type="Proteomes" id="UP000234845"/>
    </source>
</evidence>
<proteinExistence type="predicted"/>
<dbReference type="Pfam" id="PF11072">
    <property type="entry name" value="DUF2859"/>
    <property type="match status" value="1"/>
</dbReference>
<name>A0A2N5Y4K5_9GAMM</name>
<dbReference type="EMBL" id="PKLZ01000003">
    <property type="protein sequence ID" value="PLW83333.1"/>
    <property type="molecule type" value="Genomic_DNA"/>
</dbReference>
<keyword evidence="1" id="KW-1133">Transmembrane helix</keyword>
<evidence type="ECO:0000256" key="1">
    <source>
        <dbReference type="SAM" id="Phobius"/>
    </source>
</evidence>
<dbReference type="InterPro" id="IPR021300">
    <property type="entry name" value="Integr_conj_element_PFL4695"/>
</dbReference>